<evidence type="ECO:0000313" key="2">
    <source>
        <dbReference type="Proteomes" id="UP000800040"/>
    </source>
</evidence>
<keyword evidence="2" id="KW-1185">Reference proteome</keyword>
<organism evidence="1 2">
    <name type="scientific">Decorospora gaudefroyi</name>
    <dbReference type="NCBI Taxonomy" id="184978"/>
    <lineage>
        <taxon>Eukaryota</taxon>
        <taxon>Fungi</taxon>
        <taxon>Dikarya</taxon>
        <taxon>Ascomycota</taxon>
        <taxon>Pezizomycotina</taxon>
        <taxon>Dothideomycetes</taxon>
        <taxon>Pleosporomycetidae</taxon>
        <taxon>Pleosporales</taxon>
        <taxon>Pleosporineae</taxon>
        <taxon>Pleosporaceae</taxon>
        <taxon>Decorospora</taxon>
    </lineage>
</organism>
<dbReference type="EMBL" id="ML975263">
    <property type="protein sequence ID" value="KAF1837281.1"/>
    <property type="molecule type" value="Genomic_DNA"/>
</dbReference>
<dbReference type="AlphaFoldDB" id="A0A6A5KPP7"/>
<protein>
    <submittedName>
        <fullName evidence="1">Uncharacterized protein</fullName>
    </submittedName>
</protein>
<name>A0A6A5KPP7_9PLEO</name>
<sequence>MNFPLPAFPNVWPQYDGHRHRTAAYVRTPEWRGWYQDGRKLRNVKASKAFIWPKDGRNGSTWGRMKDVLQNKGPDIYVAFGARKTDCVSNRPPRSQWAGHPNLDDRGKIFTFNSQKFAPWTNSGIGGRPYGQCYDFRTRKYGRQTASMWTDAIWQQEPYKNRKWNNFPEAVRTLDGTWYQDQQYLPQFLGGPVNNEFGRGRFDEHLNPIRI</sequence>
<dbReference type="OrthoDB" id="5331170at2759"/>
<proteinExistence type="predicted"/>
<reference evidence="1" key="1">
    <citation type="submission" date="2020-01" db="EMBL/GenBank/DDBJ databases">
        <authorList>
            <consortium name="DOE Joint Genome Institute"/>
            <person name="Haridas S."/>
            <person name="Albert R."/>
            <person name="Binder M."/>
            <person name="Bloem J."/>
            <person name="Labutti K."/>
            <person name="Salamov A."/>
            <person name="Andreopoulos B."/>
            <person name="Baker S.E."/>
            <person name="Barry K."/>
            <person name="Bills G."/>
            <person name="Bluhm B.H."/>
            <person name="Cannon C."/>
            <person name="Castanera R."/>
            <person name="Culley D.E."/>
            <person name="Daum C."/>
            <person name="Ezra D."/>
            <person name="Gonzalez J.B."/>
            <person name="Henrissat B."/>
            <person name="Kuo A."/>
            <person name="Liang C."/>
            <person name="Lipzen A."/>
            <person name="Lutzoni F."/>
            <person name="Magnuson J."/>
            <person name="Mondo S."/>
            <person name="Nolan M."/>
            <person name="Ohm R."/>
            <person name="Pangilinan J."/>
            <person name="Park H.-J."/>
            <person name="Ramirez L."/>
            <person name="Alfaro M."/>
            <person name="Sun H."/>
            <person name="Tritt A."/>
            <person name="Yoshinaga Y."/>
            <person name="Zwiers L.-H."/>
            <person name="Turgeon B.G."/>
            <person name="Goodwin S.B."/>
            <person name="Spatafora J.W."/>
            <person name="Crous P.W."/>
            <person name="Grigoriev I.V."/>
        </authorList>
    </citation>
    <scope>NUCLEOTIDE SEQUENCE</scope>
    <source>
        <strain evidence="1">P77</strain>
    </source>
</reference>
<evidence type="ECO:0000313" key="1">
    <source>
        <dbReference type="EMBL" id="KAF1837281.1"/>
    </source>
</evidence>
<accession>A0A6A5KPP7</accession>
<dbReference type="Proteomes" id="UP000800040">
    <property type="component" value="Unassembled WGS sequence"/>
</dbReference>
<gene>
    <name evidence="1" type="ORF">BDW02DRAFT_157604</name>
</gene>